<name>A0ACC1KEX9_9FUNG</name>
<reference evidence="1" key="1">
    <citation type="submission" date="2022-07" db="EMBL/GenBank/DDBJ databases">
        <title>Phylogenomic reconstructions and comparative analyses of Kickxellomycotina fungi.</title>
        <authorList>
            <person name="Reynolds N.K."/>
            <person name="Stajich J.E."/>
            <person name="Barry K."/>
            <person name="Grigoriev I.V."/>
            <person name="Crous P."/>
            <person name="Smith M.E."/>
        </authorList>
    </citation>
    <scope>NUCLEOTIDE SEQUENCE</scope>
    <source>
        <strain evidence="1">BCRC 34780</strain>
    </source>
</reference>
<comment type="caution">
    <text evidence="1">The sequence shown here is derived from an EMBL/GenBank/DDBJ whole genome shotgun (WGS) entry which is preliminary data.</text>
</comment>
<protein>
    <submittedName>
        <fullName evidence="1">Uncharacterized protein</fullName>
    </submittedName>
</protein>
<keyword evidence="2" id="KW-1185">Reference proteome</keyword>
<gene>
    <name evidence="1" type="ORF">H4R21_006958</name>
</gene>
<organism evidence="1 2">
    <name type="scientific">Coemansia helicoidea</name>
    <dbReference type="NCBI Taxonomy" id="1286919"/>
    <lineage>
        <taxon>Eukaryota</taxon>
        <taxon>Fungi</taxon>
        <taxon>Fungi incertae sedis</taxon>
        <taxon>Zoopagomycota</taxon>
        <taxon>Kickxellomycotina</taxon>
        <taxon>Kickxellomycetes</taxon>
        <taxon>Kickxellales</taxon>
        <taxon>Kickxellaceae</taxon>
        <taxon>Coemansia</taxon>
    </lineage>
</organism>
<evidence type="ECO:0000313" key="1">
    <source>
        <dbReference type="EMBL" id="KAJ2788617.1"/>
    </source>
</evidence>
<dbReference type="Proteomes" id="UP001140087">
    <property type="component" value="Unassembled WGS sequence"/>
</dbReference>
<evidence type="ECO:0000313" key="2">
    <source>
        <dbReference type="Proteomes" id="UP001140087"/>
    </source>
</evidence>
<proteinExistence type="predicted"/>
<dbReference type="EMBL" id="JANBUN010004024">
    <property type="protein sequence ID" value="KAJ2788617.1"/>
    <property type="molecule type" value="Genomic_DNA"/>
</dbReference>
<accession>A0ACC1KEX9</accession>
<sequence>MAQVAGMCAQHARSSDAAGAVPRAEADTLPGHGAQQARWGALTLASMWLPTVDVSAKWAAQLAPVSEFLEDTLTTSMVTLWATAPALAVALYICLVVWVAPLRTVLAVYLVFCMFDPRPYDGVGRRVPAIRRLRV</sequence>
<feature type="non-terminal residue" evidence="1">
    <location>
        <position position="135"/>
    </location>
</feature>